<feature type="domain" description="Copper-fist" evidence="9">
    <location>
        <begin position="1"/>
        <end position="40"/>
    </location>
</feature>
<protein>
    <recommendedName>
        <fullName evidence="9">Copper-fist domain-containing protein</fullName>
    </recommendedName>
</protein>
<dbReference type="PROSITE" id="PS01119">
    <property type="entry name" value="COPPER_FIST_1"/>
    <property type="match status" value="1"/>
</dbReference>
<evidence type="ECO:0000256" key="4">
    <source>
        <dbReference type="ARBA" id="ARBA00023008"/>
    </source>
</evidence>
<dbReference type="EMBL" id="VDMD01000031">
    <property type="protein sequence ID" value="TRM59100.1"/>
    <property type="molecule type" value="Genomic_DNA"/>
</dbReference>
<evidence type="ECO:0000256" key="3">
    <source>
        <dbReference type="ARBA" id="ARBA00022833"/>
    </source>
</evidence>
<feature type="compositionally biased region" description="Polar residues" evidence="8">
    <location>
        <begin position="285"/>
        <end position="308"/>
    </location>
</feature>
<dbReference type="Proteomes" id="UP000320762">
    <property type="component" value="Unassembled WGS sequence"/>
</dbReference>
<dbReference type="GO" id="GO:0005634">
    <property type="term" value="C:nucleus"/>
    <property type="evidence" value="ECO:0007669"/>
    <property type="project" value="UniProtKB-SubCell"/>
</dbReference>
<dbReference type="OrthoDB" id="5600085at2759"/>
<dbReference type="Gene3D" id="3.90.430.10">
    <property type="entry name" value="Copper fist DNA-binding domain"/>
    <property type="match status" value="1"/>
</dbReference>
<feature type="region of interest" description="Disordered" evidence="8">
    <location>
        <begin position="111"/>
        <end position="187"/>
    </location>
</feature>
<evidence type="ECO:0000313" key="10">
    <source>
        <dbReference type="EMBL" id="TRM59100.1"/>
    </source>
</evidence>
<gene>
    <name evidence="10" type="ORF">BD626DRAFT_175645</name>
</gene>
<evidence type="ECO:0000259" key="9">
    <source>
        <dbReference type="PROSITE" id="PS50073"/>
    </source>
</evidence>
<dbReference type="FunFam" id="3.90.430.10:FF:000001">
    <property type="entry name" value="Copper fist DNA-binding protein"/>
    <property type="match status" value="1"/>
</dbReference>
<dbReference type="PROSITE" id="PS50073">
    <property type="entry name" value="COPPER_FIST_2"/>
    <property type="match status" value="1"/>
</dbReference>
<evidence type="ECO:0000256" key="7">
    <source>
        <dbReference type="ARBA" id="ARBA00023242"/>
    </source>
</evidence>
<dbReference type="STRING" id="97359.A0A550C2W4"/>
<dbReference type="Pfam" id="PF00649">
    <property type="entry name" value="Copper-fist"/>
    <property type="match status" value="1"/>
</dbReference>
<dbReference type="SMART" id="SM01090">
    <property type="entry name" value="Copper-fist"/>
    <property type="match status" value="1"/>
</dbReference>
<dbReference type="PRINTS" id="PR00617">
    <property type="entry name" value="COPPERFIST"/>
</dbReference>
<keyword evidence="7" id="KW-0539">Nucleus</keyword>
<dbReference type="PANTHER" id="PTHR28088">
    <property type="entry name" value="TRANSCRIPTIONAL ACTIVATOR HAA1-RELATED"/>
    <property type="match status" value="1"/>
</dbReference>
<evidence type="ECO:0000256" key="8">
    <source>
        <dbReference type="SAM" id="MobiDB-lite"/>
    </source>
</evidence>
<keyword evidence="2" id="KW-0479">Metal-binding</keyword>
<keyword evidence="4" id="KW-0186">Copper</keyword>
<dbReference type="GO" id="GO:0006878">
    <property type="term" value="P:intracellular copper ion homeostasis"/>
    <property type="evidence" value="ECO:0007669"/>
    <property type="project" value="TreeGrafter"/>
</dbReference>
<comment type="subcellular location">
    <subcellularLocation>
        <location evidence="1">Nucleus</location>
    </subcellularLocation>
</comment>
<evidence type="ECO:0000256" key="5">
    <source>
        <dbReference type="ARBA" id="ARBA00023015"/>
    </source>
</evidence>
<feature type="region of interest" description="Disordered" evidence="8">
    <location>
        <begin position="284"/>
        <end position="308"/>
    </location>
</feature>
<sequence>MVLVNNIKYACGTCIKGHRSSTCKHSDRPLFEIKKKGRPVTQCEHCRELRKTKQVHVKCVCEVKDGGDAGGSDSGCSKADVVSFAALSKTLEKPAFPNGLPEAMGASVALQVAKDGSSAEPERKEKSHSGCKSGSQCDCCAPRTTKSKIKMPKPIRSSNLPATDVSDPQYPNHSPSTSPTSRMQDTEYNPFDVAGPVHDPSMSHTARVRHHTSEYRPYGKAYDHYAHLHGHPSVGRPSSVQHLGGTANTSMTPPPMSFGTAGANWLEPSIFCSSQTGYDGHLPEMNTNMDRSRSSTGSTNSAGFSQDVPSYQMRTAGSDIGTYASIDDWMVYSALPRQQSAASRLTASESSFWEGMGTANIDMPSSALCIDASASFGPSPCACLSGMCRCTSSVECWSAGDLAGGSQTLSDSISVLNMPDPSSMSTMSDPIPMADSISTSAMPDLMHSRSSSSSSSSGASSLQSFRDVVGAGSGGGWPSMSGSADDLFGAPVIDGLW</sequence>
<comment type="caution">
    <text evidence="10">The sequence shown here is derived from an EMBL/GenBank/DDBJ whole genome shotgun (WGS) entry which is preliminary data.</text>
</comment>
<dbReference type="GO" id="GO:0000981">
    <property type="term" value="F:DNA-binding transcription factor activity, RNA polymerase II-specific"/>
    <property type="evidence" value="ECO:0007669"/>
    <property type="project" value="TreeGrafter"/>
</dbReference>
<name>A0A550C2W4_9AGAR</name>
<reference evidence="10 11" key="1">
    <citation type="journal article" date="2019" name="New Phytol.">
        <title>Comparative genomics reveals unique wood-decay strategies and fruiting body development in the Schizophyllaceae.</title>
        <authorList>
            <person name="Almasi E."/>
            <person name="Sahu N."/>
            <person name="Krizsan K."/>
            <person name="Balint B."/>
            <person name="Kovacs G.M."/>
            <person name="Kiss B."/>
            <person name="Cseklye J."/>
            <person name="Drula E."/>
            <person name="Henrissat B."/>
            <person name="Nagy I."/>
            <person name="Chovatia M."/>
            <person name="Adam C."/>
            <person name="LaButti K."/>
            <person name="Lipzen A."/>
            <person name="Riley R."/>
            <person name="Grigoriev I.V."/>
            <person name="Nagy L.G."/>
        </authorList>
    </citation>
    <scope>NUCLEOTIDE SEQUENCE [LARGE SCALE GENOMIC DNA]</scope>
    <source>
        <strain evidence="10 11">NL-1724</strain>
    </source>
</reference>
<dbReference type="AlphaFoldDB" id="A0A550C2W4"/>
<evidence type="ECO:0000256" key="6">
    <source>
        <dbReference type="ARBA" id="ARBA00023163"/>
    </source>
</evidence>
<proteinExistence type="predicted"/>
<dbReference type="SUPFAM" id="SSF57879">
    <property type="entry name" value="Zinc domain conserved in yeast copper-regulated transcription factors"/>
    <property type="match status" value="1"/>
</dbReference>
<keyword evidence="5" id="KW-0805">Transcription regulation</keyword>
<dbReference type="GO" id="GO:0005507">
    <property type="term" value="F:copper ion binding"/>
    <property type="evidence" value="ECO:0007669"/>
    <property type="project" value="InterPro"/>
</dbReference>
<dbReference type="PANTHER" id="PTHR28088:SF5">
    <property type="entry name" value="TRANSCRIPTIONAL ACTIVATOR HAA1-RELATED"/>
    <property type="match status" value="1"/>
</dbReference>
<dbReference type="InterPro" id="IPR001083">
    <property type="entry name" value="Cu_fist_DNA-bd_dom"/>
</dbReference>
<dbReference type="InterPro" id="IPR036395">
    <property type="entry name" value="Cu_fist_DNA-bd_dom_sf"/>
</dbReference>
<dbReference type="SMART" id="SM00412">
    <property type="entry name" value="Cu_FIST"/>
    <property type="match status" value="1"/>
</dbReference>
<keyword evidence="6" id="KW-0804">Transcription</keyword>
<keyword evidence="3" id="KW-0862">Zinc</keyword>
<organism evidence="10 11">
    <name type="scientific">Schizophyllum amplum</name>
    <dbReference type="NCBI Taxonomy" id="97359"/>
    <lineage>
        <taxon>Eukaryota</taxon>
        <taxon>Fungi</taxon>
        <taxon>Dikarya</taxon>
        <taxon>Basidiomycota</taxon>
        <taxon>Agaricomycotina</taxon>
        <taxon>Agaricomycetes</taxon>
        <taxon>Agaricomycetidae</taxon>
        <taxon>Agaricales</taxon>
        <taxon>Schizophyllaceae</taxon>
        <taxon>Schizophyllum</taxon>
    </lineage>
</organism>
<evidence type="ECO:0000256" key="1">
    <source>
        <dbReference type="ARBA" id="ARBA00004123"/>
    </source>
</evidence>
<dbReference type="GO" id="GO:0045944">
    <property type="term" value="P:positive regulation of transcription by RNA polymerase II"/>
    <property type="evidence" value="ECO:0007669"/>
    <property type="project" value="TreeGrafter"/>
</dbReference>
<dbReference type="GO" id="GO:0000978">
    <property type="term" value="F:RNA polymerase II cis-regulatory region sequence-specific DNA binding"/>
    <property type="evidence" value="ECO:0007669"/>
    <property type="project" value="TreeGrafter"/>
</dbReference>
<dbReference type="GO" id="GO:0006879">
    <property type="term" value="P:intracellular iron ion homeostasis"/>
    <property type="evidence" value="ECO:0007669"/>
    <property type="project" value="TreeGrafter"/>
</dbReference>
<feature type="compositionally biased region" description="Polar residues" evidence="8">
    <location>
        <begin position="169"/>
        <end position="187"/>
    </location>
</feature>
<dbReference type="InterPro" id="IPR051763">
    <property type="entry name" value="Copper_Homeo_Regul"/>
</dbReference>
<keyword evidence="11" id="KW-1185">Reference proteome</keyword>
<evidence type="ECO:0000313" key="11">
    <source>
        <dbReference type="Proteomes" id="UP000320762"/>
    </source>
</evidence>
<accession>A0A550C2W4</accession>
<evidence type="ECO:0000256" key="2">
    <source>
        <dbReference type="ARBA" id="ARBA00022723"/>
    </source>
</evidence>